<dbReference type="InterPro" id="IPR036388">
    <property type="entry name" value="WH-like_DNA-bd_sf"/>
</dbReference>
<sequence>MTVLSSVKMAGMPAPAPDLPYLLLAAATEVTDAVHAGVQAAGFTDVRPTHGFVFVRLAPAGATIGEIADHLGVTKQAASQLVDELLRKGYVARGPHPADARAKLVTLTERGWACTRAADAAAAAWLRRAGERVGAGTLAEVRDALAGLVTPGRIRPAAW</sequence>
<protein>
    <submittedName>
        <fullName evidence="2">MarR family winged helix-turn-helix transcriptional regulator</fullName>
    </submittedName>
</protein>
<evidence type="ECO:0000313" key="3">
    <source>
        <dbReference type="Proteomes" id="UP001601444"/>
    </source>
</evidence>
<dbReference type="InterPro" id="IPR036390">
    <property type="entry name" value="WH_DNA-bd_sf"/>
</dbReference>
<comment type="caution">
    <text evidence="2">The sequence shown here is derived from an EMBL/GenBank/DDBJ whole genome shotgun (WGS) entry which is preliminary data.</text>
</comment>
<keyword evidence="3" id="KW-1185">Reference proteome</keyword>
<dbReference type="RefSeq" id="WP_387699219.1">
    <property type="nucleotide sequence ID" value="NZ_JBIAMX010000002.1"/>
</dbReference>
<dbReference type="PANTHER" id="PTHR33164:SF99">
    <property type="entry name" value="MARR FAMILY REGULATORY PROTEIN"/>
    <property type="match status" value="1"/>
</dbReference>
<dbReference type="EMBL" id="JBIAMX010000002">
    <property type="protein sequence ID" value="MFF0542241.1"/>
    <property type="molecule type" value="Genomic_DNA"/>
</dbReference>
<dbReference type="InterPro" id="IPR000835">
    <property type="entry name" value="HTH_MarR-typ"/>
</dbReference>
<accession>A0ABW6PIM4</accession>
<dbReference type="PANTHER" id="PTHR33164">
    <property type="entry name" value="TRANSCRIPTIONAL REGULATOR, MARR FAMILY"/>
    <property type="match status" value="1"/>
</dbReference>
<dbReference type="SMART" id="SM00347">
    <property type="entry name" value="HTH_MARR"/>
    <property type="match status" value="1"/>
</dbReference>
<evidence type="ECO:0000259" key="1">
    <source>
        <dbReference type="PROSITE" id="PS50995"/>
    </source>
</evidence>
<dbReference type="PROSITE" id="PS50995">
    <property type="entry name" value="HTH_MARR_2"/>
    <property type="match status" value="1"/>
</dbReference>
<dbReference type="Pfam" id="PF12802">
    <property type="entry name" value="MarR_2"/>
    <property type="match status" value="1"/>
</dbReference>
<reference evidence="2 3" key="1">
    <citation type="submission" date="2024-10" db="EMBL/GenBank/DDBJ databases">
        <title>The Natural Products Discovery Center: Release of the First 8490 Sequenced Strains for Exploring Actinobacteria Biosynthetic Diversity.</title>
        <authorList>
            <person name="Kalkreuter E."/>
            <person name="Kautsar S.A."/>
            <person name="Yang D."/>
            <person name="Bader C.D."/>
            <person name="Teijaro C.N."/>
            <person name="Fluegel L."/>
            <person name="Davis C.M."/>
            <person name="Simpson J.R."/>
            <person name="Lauterbach L."/>
            <person name="Steele A.D."/>
            <person name="Gui C."/>
            <person name="Meng S."/>
            <person name="Li G."/>
            <person name="Viehrig K."/>
            <person name="Ye F."/>
            <person name="Su P."/>
            <person name="Kiefer A.F."/>
            <person name="Nichols A."/>
            <person name="Cepeda A.J."/>
            <person name="Yan W."/>
            <person name="Fan B."/>
            <person name="Jiang Y."/>
            <person name="Adhikari A."/>
            <person name="Zheng C.-J."/>
            <person name="Schuster L."/>
            <person name="Cowan T.M."/>
            <person name="Smanski M.J."/>
            <person name="Chevrette M.G."/>
            <person name="De Carvalho L.P.S."/>
            <person name="Shen B."/>
        </authorList>
    </citation>
    <scope>NUCLEOTIDE SEQUENCE [LARGE SCALE GENOMIC DNA]</scope>
    <source>
        <strain evidence="2 3">NPDC004045</strain>
    </source>
</reference>
<name>A0ABW6PIM4_9NOCA</name>
<feature type="domain" description="HTH marR-type" evidence="1">
    <location>
        <begin position="16"/>
        <end position="150"/>
    </location>
</feature>
<dbReference type="PRINTS" id="PR00598">
    <property type="entry name" value="HTHMARR"/>
</dbReference>
<proteinExistence type="predicted"/>
<organism evidence="2 3">
    <name type="scientific">Nocardia thailandica</name>
    <dbReference type="NCBI Taxonomy" id="257275"/>
    <lineage>
        <taxon>Bacteria</taxon>
        <taxon>Bacillati</taxon>
        <taxon>Actinomycetota</taxon>
        <taxon>Actinomycetes</taxon>
        <taxon>Mycobacteriales</taxon>
        <taxon>Nocardiaceae</taxon>
        <taxon>Nocardia</taxon>
    </lineage>
</organism>
<dbReference type="Gene3D" id="1.10.10.10">
    <property type="entry name" value="Winged helix-like DNA-binding domain superfamily/Winged helix DNA-binding domain"/>
    <property type="match status" value="1"/>
</dbReference>
<dbReference type="SUPFAM" id="SSF46785">
    <property type="entry name" value="Winged helix' DNA-binding domain"/>
    <property type="match status" value="1"/>
</dbReference>
<dbReference type="Proteomes" id="UP001601444">
    <property type="component" value="Unassembled WGS sequence"/>
</dbReference>
<evidence type="ECO:0000313" key="2">
    <source>
        <dbReference type="EMBL" id="MFF0542241.1"/>
    </source>
</evidence>
<gene>
    <name evidence="2" type="ORF">ACFYTF_05335</name>
</gene>
<dbReference type="InterPro" id="IPR039422">
    <property type="entry name" value="MarR/SlyA-like"/>
</dbReference>